<protein>
    <submittedName>
        <fullName evidence="2">Uncharacterized protein</fullName>
    </submittedName>
</protein>
<dbReference type="Proteomes" id="UP000467841">
    <property type="component" value="Unassembled WGS sequence"/>
</dbReference>
<feature type="region of interest" description="Disordered" evidence="1">
    <location>
        <begin position="210"/>
        <end position="253"/>
    </location>
</feature>
<reference evidence="2" key="1">
    <citation type="submission" date="2020-01" db="EMBL/GenBank/DDBJ databases">
        <authorList>
            <person name="Mishra B."/>
        </authorList>
    </citation>
    <scope>NUCLEOTIDE SEQUENCE [LARGE SCALE GENOMIC DNA]</scope>
</reference>
<evidence type="ECO:0000313" key="2">
    <source>
        <dbReference type="EMBL" id="CAA7035987.1"/>
    </source>
</evidence>
<dbReference type="PANTHER" id="PTHR35692">
    <property type="entry name" value="F26F24.11"/>
    <property type="match status" value="1"/>
</dbReference>
<comment type="caution">
    <text evidence="2">The sequence shown here is derived from an EMBL/GenBank/DDBJ whole genome shotgun (WGS) entry which is preliminary data.</text>
</comment>
<name>A0A6D2J892_9BRAS</name>
<feature type="compositionally biased region" description="Polar residues" evidence="1">
    <location>
        <begin position="138"/>
        <end position="149"/>
    </location>
</feature>
<dbReference type="OrthoDB" id="1936256at2759"/>
<feature type="compositionally biased region" description="Basic and acidic residues" evidence="1">
    <location>
        <begin position="227"/>
        <end position="250"/>
    </location>
</feature>
<dbReference type="PANTHER" id="PTHR35692:SF1">
    <property type="entry name" value="F26F24.11"/>
    <property type="match status" value="1"/>
</dbReference>
<sequence length="269" mass="29558">MASFRSLSTKDESAVENLLSQATDHHALEQVAAINCAGFTDSVLPTNLETRLRRLKSLPASRPDPVPSSKKLLSHSKSMASHREKNVGDASCYASAFFGDQKAKSVRSRPLVSSVVEDHHTRIFPGTKRKPSGDDFSGSGQTGSVSSRFSLEREVLPDSGRLGSSFTDIGLASSISGQAQEEGSNRKSKSKLSWFDKLKPSRAMGCLRLKTRKSSSKSSDPGGVLSEEEHQRKMKNARKETERIERNTEKLKRKSKAVIKGPFRFLVCF</sequence>
<proteinExistence type="predicted"/>
<keyword evidence="3" id="KW-1185">Reference proteome</keyword>
<evidence type="ECO:0000256" key="1">
    <source>
        <dbReference type="SAM" id="MobiDB-lite"/>
    </source>
</evidence>
<organism evidence="2 3">
    <name type="scientific">Microthlaspi erraticum</name>
    <dbReference type="NCBI Taxonomy" id="1685480"/>
    <lineage>
        <taxon>Eukaryota</taxon>
        <taxon>Viridiplantae</taxon>
        <taxon>Streptophyta</taxon>
        <taxon>Embryophyta</taxon>
        <taxon>Tracheophyta</taxon>
        <taxon>Spermatophyta</taxon>
        <taxon>Magnoliopsida</taxon>
        <taxon>eudicotyledons</taxon>
        <taxon>Gunneridae</taxon>
        <taxon>Pentapetalae</taxon>
        <taxon>rosids</taxon>
        <taxon>malvids</taxon>
        <taxon>Brassicales</taxon>
        <taxon>Brassicaceae</taxon>
        <taxon>Coluteocarpeae</taxon>
        <taxon>Microthlaspi</taxon>
    </lineage>
</organism>
<feature type="region of interest" description="Disordered" evidence="1">
    <location>
        <begin position="123"/>
        <end position="150"/>
    </location>
</feature>
<dbReference type="AlphaFoldDB" id="A0A6D2J892"/>
<accession>A0A6D2J892</accession>
<dbReference type="EMBL" id="CACVBM020001163">
    <property type="protein sequence ID" value="CAA7035987.1"/>
    <property type="molecule type" value="Genomic_DNA"/>
</dbReference>
<gene>
    <name evidence="2" type="ORF">MERR_LOCUS23222</name>
</gene>
<evidence type="ECO:0000313" key="3">
    <source>
        <dbReference type="Proteomes" id="UP000467841"/>
    </source>
</evidence>
<feature type="region of interest" description="Disordered" evidence="1">
    <location>
        <begin position="56"/>
        <end position="84"/>
    </location>
</feature>
<feature type="compositionally biased region" description="Low complexity" evidence="1">
    <location>
        <begin position="68"/>
        <end position="78"/>
    </location>
</feature>